<feature type="region of interest" description="Disordered" evidence="1">
    <location>
        <begin position="43"/>
        <end position="138"/>
    </location>
</feature>
<reference evidence="2" key="1">
    <citation type="journal article" date="2021" name="J. Hered.">
        <title>Genome Assembly of Salicaceae Populus deltoides (Eastern Cottonwood) I-69 Based on Nanopore Sequencing and Hi-C Technologies.</title>
        <authorList>
            <person name="Bai S."/>
            <person name="Wu H."/>
            <person name="Zhang J."/>
            <person name="Pan Z."/>
            <person name="Zhao W."/>
            <person name="Li Z."/>
            <person name="Tong C."/>
        </authorList>
    </citation>
    <scope>NUCLEOTIDE SEQUENCE</scope>
    <source>
        <tissue evidence="2">Leaf</tissue>
    </source>
</reference>
<sequence>MSNLKTCLISINTGVSNASDPILHIVQIEGNWVDLSMNTEKRMPESRRRIGRPRNALSPRVPIDNLMKPEDPYGQHPYAAGIRANTPQKRKERAPSFGITKPKLTCMEKDRQSKKTRTITSNRGREDPKCIKEQKDQP</sequence>
<proteinExistence type="predicted"/>
<protein>
    <submittedName>
        <fullName evidence="2">Uncharacterized protein</fullName>
    </submittedName>
</protein>
<dbReference type="AlphaFoldDB" id="A0A8T2XGF6"/>
<comment type="caution">
    <text evidence="2">The sequence shown here is derived from an EMBL/GenBank/DDBJ whole genome shotgun (WGS) entry which is preliminary data.</text>
</comment>
<gene>
    <name evidence="2" type="ORF">H0E87_023553</name>
</gene>
<feature type="compositionally biased region" description="Basic and acidic residues" evidence="1">
    <location>
        <begin position="123"/>
        <end position="138"/>
    </location>
</feature>
<evidence type="ECO:0000256" key="1">
    <source>
        <dbReference type="SAM" id="MobiDB-lite"/>
    </source>
</evidence>
<dbReference type="EMBL" id="JACEGQ020000013">
    <property type="protein sequence ID" value="KAH8491463.1"/>
    <property type="molecule type" value="Genomic_DNA"/>
</dbReference>
<keyword evidence="3" id="KW-1185">Reference proteome</keyword>
<dbReference type="Proteomes" id="UP000807159">
    <property type="component" value="Chromosome 13"/>
</dbReference>
<name>A0A8T2XGF6_POPDE</name>
<evidence type="ECO:0000313" key="2">
    <source>
        <dbReference type="EMBL" id="KAH8491463.1"/>
    </source>
</evidence>
<accession>A0A8T2XGF6</accession>
<organism evidence="2 3">
    <name type="scientific">Populus deltoides</name>
    <name type="common">Eastern poplar</name>
    <name type="synonym">Eastern cottonwood</name>
    <dbReference type="NCBI Taxonomy" id="3696"/>
    <lineage>
        <taxon>Eukaryota</taxon>
        <taxon>Viridiplantae</taxon>
        <taxon>Streptophyta</taxon>
        <taxon>Embryophyta</taxon>
        <taxon>Tracheophyta</taxon>
        <taxon>Spermatophyta</taxon>
        <taxon>Magnoliopsida</taxon>
        <taxon>eudicotyledons</taxon>
        <taxon>Gunneridae</taxon>
        <taxon>Pentapetalae</taxon>
        <taxon>rosids</taxon>
        <taxon>fabids</taxon>
        <taxon>Malpighiales</taxon>
        <taxon>Salicaceae</taxon>
        <taxon>Saliceae</taxon>
        <taxon>Populus</taxon>
    </lineage>
</organism>
<evidence type="ECO:0000313" key="3">
    <source>
        <dbReference type="Proteomes" id="UP000807159"/>
    </source>
</evidence>